<protein>
    <submittedName>
        <fullName evidence="3">Pitrilysin family protein</fullName>
    </submittedName>
</protein>
<evidence type="ECO:0000313" key="3">
    <source>
        <dbReference type="EMBL" id="MEJ8571781.1"/>
    </source>
</evidence>
<dbReference type="Pfam" id="PF05193">
    <property type="entry name" value="Peptidase_M16_C"/>
    <property type="match status" value="1"/>
</dbReference>
<organism evidence="3 4">
    <name type="scientific">Microbaculum marinum</name>
    <dbReference type="NCBI Taxonomy" id="1764581"/>
    <lineage>
        <taxon>Bacteria</taxon>
        <taxon>Pseudomonadati</taxon>
        <taxon>Pseudomonadota</taxon>
        <taxon>Alphaproteobacteria</taxon>
        <taxon>Hyphomicrobiales</taxon>
        <taxon>Tepidamorphaceae</taxon>
        <taxon>Microbaculum</taxon>
    </lineage>
</organism>
<reference evidence="3 4" key="1">
    <citation type="submission" date="2024-02" db="EMBL/GenBank/DDBJ databases">
        <title>Genome analysis and characterization of Microbaculum marinisediminis sp. nov., isolated from marine sediment.</title>
        <authorList>
            <person name="Du Z.-J."/>
            <person name="Ye Y.-Q."/>
            <person name="Zhang Z.-R."/>
            <person name="Yuan S.-M."/>
            <person name="Zhang X.-Y."/>
        </authorList>
    </citation>
    <scope>NUCLEOTIDE SEQUENCE [LARGE SCALE GENOMIC DNA]</scope>
    <source>
        <strain evidence="3 4">SDUM1044001</strain>
    </source>
</reference>
<dbReference type="AlphaFoldDB" id="A0AAW9RW18"/>
<comment type="caution">
    <text evidence="3">The sequence shown here is derived from an EMBL/GenBank/DDBJ whole genome shotgun (WGS) entry which is preliminary data.</text>
</comment>
<sequence length="449" mass="48595">MTETLAPAVAGPALALATIATVSAGPARAIEIEQVVSPGGIEAWLVSESAVPLISMQFAFDGGAAQDPAGKPGVANLMSVLLDEGAGDIKSAEFQEKLETLAIEMSFDAGRDSFYGEMQTLTENLDEASELLRLAITEPRFDDDAIGRMRAQTASGLRRALQDPDSVAGRLWSETVFGDHPYGRPVKGTLETLGEIDAEALRDYHRRVFARDTLTIAVVGDITAERLGPLLDEIFGGLPENADLSPIPQPNLPEGDVQEVVEMEIPQTIIQFGRPGLLRDDPDFIPAYVVNHILGGGSFSSRLYQEIREKRGLSYSVYSYLYPLDRVGVIAGGAATRNDRAAESLALIDAEIRRMADEGPTEEELAKAKRYLKGSYPLRFDTSTKIARQLVEIQRDDLGIDYINERNGLIEGVTIEDARRVAKRLYGDGSLYVTMVGKPDGLVTPAKGG</sequence>
<dbReference type="Gene3D" id="3.30.830.10">
    <property type="entry name" value="Metalloenzyme, LuxS/M16 peptidase-like"/>
    <property type="match status" value="2"/>
</dbReference>
<dbReference type="InterPro" id="IPR050361">
    <property type="entry name" value="MPP/UQCRC_Complex"/>
</dbReference>
<dbReference type="Pfam" id="PF00675">
    <property type="entry name" value="Peptidase_M16"/>
    <property type="match status" value="1"/>
</dbReference>
<proteinExistence type="predicted"/>
<gene>
    <name evidence="3" type="ORF">V3328_09875</name>
</gene>
<accession>A0AAW9RW18</accession>
<dbReference type="InterPro" id="IPR007863">
    <property type="entry name" value="Peptidase_M16_C"/>
</dbReference>
<feature type="domain" description="Peptidase M16 C-terminal" evidence="2">
    <location>
        <begin position="196"/>
        <end position="371"/>
    </location>
</feature>
<dbReference type="SUPFAM" id="SSF63411">
    <property type="entry name" value="LuxS/MPP-like metallohydrolase"/>
    <property type="match status" value="2"/>
</dbReference>
<dbReference type="PANTHER" id="PTHR11851">
    <property type="entry name" value="METALLOPROTEASE"/>
    <property type="match status" value="1"/>
</dbReference>
<dbReference type="EMBL" id="JAZHOF010000003">
    <property type="protein sequence ID" value="MEJ8571781.1"/>
    <property type="molecule type" value="Genomic_DNA"/>
</dbReference>
<dbReference type="RefSeq" id="WP_340329470.1">
    <property type="nucleotide sequence ID" value="NZ_JAZHOF010000003.1"/>
</dbReference>
<name>A0AAW9RW18_9HYPH</name>
<evidence type="ECO:0000259" key="1">
    <source>
        <dbReference type="Pfam" id="PF00675"/>
    </source>
</evidence>
<feature type="domain" description="Peptidase M16 N-terminal" evidence="1">
    <location>
        <begin position="58"/>
        <end position="189"/>
    </location>
</feature>
<dbReference type="InterPro" id="IPR011765">
    <property type="entry name" value="Pept_M16_N"/>
</dbReference>
<dbReference type="Proteomes" id="UP001378188">
    <property type="component" value="Unassembled WGS sequence"/>
</dbReference>
<dbReference type="PANTHER" id="PTHR11851:SF224">
    <property type="entry name" value="PROCESSING PROTEASE"/>
    <property type="match status" value="1"/>
</dbReference>
<dbReference type="InterPro" id="IPR011249">
    <property type="entry name" value="Metalloenz_LuxS/M16"/>
</dbReference>
<dbReference type="GO" id="GO:0046872">
    <property type="term" value="F:metal ion binding"/>
    <property type="evidence" value="ECO:0007669"/>
    <property type="project" value="InterPro"/>
</dbReference>
<keyword evidence="4" id="KW-1185">Reference proteome</keyword>
<evidence type="ECO:0000259" key="2">
    <source>
        <dbReference type="Pfam" id="PF05193"/>
    </source>
</evidence>
<evidence type="ECO:0000313" key="4">
    <source>
        <dbReference type="Proteomes" id="UP001378188"/>
    </source>
</evidence>